<evidence type="ECO:0000256" key="3">
    <source>
        <dbReference type="SAM" id="MobiDB-lite"/>
    </source>
</evidence>
<dbReference type="Pfam" id="PF01207">
    <property type="entry name" value="Dus"/>
    <property type="match status" value="1"/>
</dbReference>
<sequence length="669" mass="71737">MDAAGPLPLTVKMRKGIDADHLTYLEAGRIAEGAGVASIALHARTASEFYSGHADWSAIAKLKETVTSVPVLGNGDIWSAEDALRMVDETGADGVVVGRGCLGKPWLFGDLAAAFTDGVARSSDGTVAEPTLGEVAAAFRRHAELLVEFFESEERACRDIRKHVAWYFKGYTVGGELRAALAMSSSLGEIDELLATLDGDQPYPGSRRRASGGAPGPRRRPRCPTAGSSPASSAPRTGPTSPPPSCTTAAADPLADLTAGYGEPDAERRLPEQHHNARGDFVRDRGRVIHSSALRRLSQKTQVLSPTAGLDFARNRLTHSLEVAQIGRELALDLGLDPDVVDTACLAHDLGHPPFGHNGERALNSWAAPIGGFEGNAQTLRLLTRLEPKVFDAEGRGYGLNLTRASLDASCKYPWPQEQGQPDPSGRSKFGFYADDAGTFGWLRDGAPEGRRCIEAQVMDLSDDIAYSVHDFEDAIVNGFIDVRALSARVDHEELVASMVAWIGDEVPQDGLIAAFDRLDSLGSWLETWDGGRRDLARLKNLTSQLIGRFAGRATEATRAAHPGGSLARFGADVVVPPETRAEIAVLKGIVAANVMSTNARRPIYSRQRGILTELADTLWATGEQHLDAALQGDWTDAADDTARRRVVVDQVASLTDVSAIAWHERLVG</sequence>
<comment type="caution">
    <text evidence="5">The sequence shown here is derived from an EMBL/GenBank/DDBJ whole genome shotgun (WGS) entry which is preliminary data.</text>
</comment>
<accession>A0ABQ6JZC4</accession>
<evidence type="ECO:0000259" key="4">
    <source>
        <dbReference type="PROSITE" id="PS51831"/>
    </source>
</evidence>
<evidence type="ECO:0000256" key="2">
    <source>
        <dbReference type="HAMAP-Rule" id="MF_01212"/>
    </source>
</evidence>
<dbReference type="InterPro" id="IPR023023">
    <property type="entry name" value="dNTPase_2"/>
</dbReference>
<feature type="compositionally biased region" description="Basic and acidic residues" evidence="3">
    <location>
        <begin position="265"/>
        <end position="282"/>
    </location>
</feature>
<dbReference type="InterPro" id="IPR013785">
    <property type="entry name" value="Aldolase_TIM"/>
</dbReference>
<feature type="domain" description="HD" evidence="4">
    <location>
        <begin position="316"/>
        <end position="468"/>
    </location>
</feature>
<dbReference type="CDD" id="cd00077">
    <property type="entry name" value="HDc"/>
    <property type="match status" value="1"/>
</dbReference>
<evidence type="ECO:0000313" key="5">
    <source>
        <dbReference type="EMBL" id="GMA93593.1"/>
    </source>
</evidence>
<dbReference type="PANTHER" id="PTHR45846:SF1">
    <property type="entry name" value="TRNA-DIHYDROURIDINE(47) SYNTHASE [NAD(P)(+)]-LIKE"/>
    <property type="match status" value="1"/>
</dbReference>
<feature type="region of interest" description="Disordered" evidence="3">
    <location>
        <begin position="197"/>
        <end position="282"/>
    </location>
</feature>
<organism evidence="5 6">
    <name type="scientific">Pseudolysinimonas kribbensis</name>
    <dbReference type="NCBI Taxonomy" id="433641"/>
    <lineage>
        <taxon>Bacteria</taxon>
        <taxon>Bacillati</taxon>
        <taxon>Actinomycetota</taxon>
        <taxon>Actinomycetes</taxon>
        <taxon>Micrococcales</taxon>
        <taxon>Microbacteriaceae</taxon>
        <taxon>Pseudolysinimonas</taxon>
    </lineage>
</organism>
<comment type="similarity">
    <text evidence="2">Belongs to the dGTPase family. Type 2 subfamily.</text>
</comment>
<dbReference type="EMBL" id="BSVB01000001">
    <property type="protein sequence ID" value="GMA93593.1"/>
    <property type="molecule type" value="Genomic_DNA"/>
</dbReference>
<dbReference type="SMART" id="SM00471">
    <property type="entry name" value="HDc"/>
    <property type="match status" value="1"/>
</dbReference>
<dbReference type="PANTHER" id="PTHR45846">
    <property type="entry name" value="TRNA-DIHYDROURIDINE(47) SYNTHASE [NAD(P)(+)]-LIKE"/>
    <property type="match status" value="1"/>
</dbReference>
<dbReference type="Proteomes" id="UP001157034">
    <property type="component" value="Unassembled WGS sequence"/>
</dbReference>
<dbReference type="NCBIfam" id="NF002829">
    <property type="entry name" value="PRK03007.1"/>
    <property type="match status" value="1"/>
</dbReference>
<dbReference type="SUPFAM" id="SSF51395">
    <property type="entry name" value="FMN-linked oxidoreductases"/>
    <property type="match status" value="1"/>
</dbReference>
<proteinExistence type="inferred from homology"/>
<evidence type="ECO:0000313" key="6">
    <source>
        <dbReference type="Proteomes" id="UP001157034"/>
    </source>
</evidence>
<dbReference type="HAMAP" id="MF_01212">
    <property type="entry name" value="dGTPase_type2"/>
    <property type="match status" value="1"/>
</dbReference>
<dbReference type="InterPro" id="IPR024036">
    <property type="entry name" value="tRNA-dHydroUridine_Synthase_C"/>
</dbReference>
<dbReference type="SUPFAM" id="SSF109604">
    <property type="entry name" value="HD-domain/PDEase-like"/>
    <property type="match status" value="1"/>
</dbReference>
<dbReference type="Gene3D" id="3.20.20.70">
    <property type="entry name" value="Aldolase class I"/>
    <property type="match status" value="1"/>
</dbReference>
<dbReference type="Gene3D" id="1.10.1200.80">
    <property type="entry name" value="Putative flavin oxidoreducatase, domain 2"/>
    <property type="match status" value="1"/>
</dbReference>
<dbReference type="InterPro" id="IPR035587">
    <property type="entry name" value="DUS-like_FMN-bd"/>
</dbReference>
<dbReference type="Pfam" id="PF13286">
    <property type="entry name" value="HD_assoc"/>
    <property type="match status" value="1"/>
</dbReference>
<dbReference type="NCBIfam" id="TIGR01353">
    <property type="entry name" value="dGTP_triPase"/>
    <property type="match status" value="1"/>
</dbReference>
<name>A0ABQ6JZC4_9MICO</name>
<dbReference type="PROSITE" id="PS51831">
    <property type="entry name" value="HD"/>
    <property type="match status" value="1"/>
</dbReference>
<keyword evidence="1 2" id="KW-0378">Hydrolase</keyword>
<protein>
    <recommendedName>
        <fullName evidence="2">Deoxyguanosinetriphosphate triphosphohydrolase-like protein</fullName>
    </recommendedName>
</protein>
<gene>
    <name evidence="5" type="ORF">GCM10025881_04170</name>
</gene>
<dbReference type="InterPro" id="IPR006674">
    <property type="entry name" value="HD_domain"/>
</dbReference>
<evidence type="ECO:0000256" key="1">
    <source>
        <dbReference type="ARBA" id="ARBA00022801"/>
    </source>
</evidence>
<feature type="compositionally biased region" description="Low complexity" evidence="3">
    <location>
        <begin position="246"/>
        <end position="259"/>
    </location>
</feature>
<dbReference type="Pfam" id="PF01966">
    <property type="entry name" value="HD"/>
    <property type="match status" value="1"/>
</dbReference>
<reference evidence="6" key="1">
    <citation type="journal article" date="2019" name="Int. J. Syst. Evol. Microbiol.">
        <title>The Global Catalogue of Microorganisms (GCM) 10K type strain sequencing project: providing services to taxonomists for standard genome sequencing and annotation.</title>
        <authorList>
            <consortium name="The Broad Institute Genomics Platform"/>
            <consortium name="The Broad Institute Genome Sequencing Center for Infectious Disease"/>
            <person name="Wu L."/>
            <person name="Ma J."/>
        </authorList>
    </citation>
    <scope>NUCLEOTIDE SEQUENCE [LARGE SCALE GENOMIC DNA]</scope>
    <source>
        <strain evidence="6">NBRC 108894</strain>
    </source>
</reference>
<dbReference type="CDD" id="cd02801">
    <property type="entry name" value="DUS_like_FMN"/>
    <property type="match status" value="1"/>
</dbReference>
<feature type="compositionally biased region" description="Low complexity" evidence="3">
    <location>
        <begin position="223"/>
        <end position="239"/>
    </location>
</feature>
<dbReference type="InterPro" id="IPR003607">
    <property type="entry name" value="HD/PDEase_dom"/>
</dbReference>
<dbReference type="InterPro" id="IPR026875">
    <property type="entry name" value="PHydrolase_assoc_dom"/>
</dbReference>
<dbReference type="Gene3D" id="1.10.3210.10">
    <property type="entry name" value="Hypothetical protein af1432"/>
    <property type="match status" value="1"/>
</dbReference>
<dbReference type="InterPro" id="IPR006261">
    <property type="entry name" value="dGTPase"/>
</dbReference>
<keyword evidence="6" id="KW-1185">Reference proteome</keyword>